<feature type="signal peptide" evidence="1">
    <location>
        <begin position="1"/>
        <end position="23"/>
    </location>
</feature>
<name>A0AAU1UJ71_9ACTN</name>
<protein>
    <recommendedName>
        <fullName evidence="3">Saponin hydrolase</fullName>
    </recommendedName>
</protein>
<evidence type="ECO:0000313" key="2">
    <source>
        <dbReference type="EMBL" id="WTS16882.1"/>
    </source>
</evidence>
<reference evidence="2" key="1">
    <citation type="submission" date="2022-10" db="EMBL/GenBank/DDBJ databases">
        <title>The complete genomes of actinobacterial strains from the NBC collection.</title>
        <authorList>
            <person name="Joergensen T.S."/>
            <person name="Alvarez Arevalo M."/>
            <person name="Sterndorff E.B."/>
            <person name="Faurdal D."/>
            <person name="Vuksanovic O."/>
            <person name="Mourched A.-S."/>
            <person name="Charusanti P."/>
            <person name="Shaw S."/>
            <person name="Blin K."/>
            <person name="Weber T."/>
        </authorList>
    </citation>
    <scope>NUCLEOTIDE SEQUENCE</scope>
    <source>
        <strain evidence="2">NBC_00119</strain>
    </source>
</reference>
<organism evidence="2">
    <name type="scientific">Streptomyces sp. NBC_00119</name>
    <dbReference type="NCBI Taxonomy" id="2975659"/>
    <lineage>
        <taxon>Bacteria</taxon>
        <taxon>Bacillati</taxon>
        <taxon>Actinomycetota</taxon>
        <taxon>Actinomycetes</taxon>
        <taxon>Kitasatosporales</taxon>
        <taxon>Streptomycetaceae</taxon>
        <taxon>Streptomyces</taxon>
    </lineage>
</organism>
<evidence type="ECO:0000256" key="1">
    <source>
        <dbReference type="SAM" id="SignalP"/>
    </source>
</evidence>
<sequence>MRSILLRGSAAAVLALEAALPSAQVSTAVDTSGTAQPRVSISELPVPPTVPQDGVCTHPTGCVSADWSGIGTPGPARSSKYVFLGLTYAGAPESGPASVYSGNQVLVVRTDGSTFPNGEAWKCVTCGVAYGSEIETSQFVYPPANELPDRKRVLVGNGILSCGANGTEYAVTDPRCTPANTKITPIYWNDKPLFKADSSGINNGREWRLSNDGVHLVWDVLDYRALTETGYVGRISYDKEKGRYELVGVSALANPSAAYQPLVVEKGNQLRFNQAGMIGEPRGFTADGRGILGIQSANSDSMDAWATDLATGASQPITRNAHYTDPMAASPNGKWLLAEEVKGSGRLDFISGMPGIPALTAHGGTAPYIAGIRNEGNRRYFSPWLVDPKTGDGFQINAGSDRNWNMAADPAWLADSTAVVYTENLACGANPTPHRCADSTEPGGRNSRLMIARFPDFKPTAPVTPAPVSDKTWGTPYDPDNPPAAAKAIPAATYTMQGKAQGTATIQITNNSTGTQPLSVAVAYSNYSDDGTNIINGTEKVERKANTALGCTPGTASEFACLTWTEDLKLSGKHTGTKQTGSDGFTLGPSVMLGNDFQAVGTLTTTIDGTTYAQPANGH</sequence>
<dbReference type="EMBL" id="CP108195">
    <property type="protein sequence ID" value="WTS16882.1"/>
    <property type="molecule type" value="Genomic_DNA"/>
</dbReference>
<dbReference type="AlphaFoldDB" id="A0AAU1UJ71"/>
<proteinExistence type="predicted"/>
<dbReference type="SUPFAM" id="SSF82171">
    <property type="entry name" value="DPP6 N-terminal domain-like"/>
    <property type="match status" value="1"/>
</dbReference>
<keyword evidence="1" id="KW-0732">Signal</keyword>
<gene>
    <name evidence="2" type="ORF">OHU69_40980</name>
</gene>
<accession>A0AAU1UJ71</accession>
<evidence type="ECO:0008006" key="3">
    <source>
        <dbReference type="Google" id="ProtNLM"/>
    </source>
</evidence>
<feature type="chain" id="PRO_5043860801" description="Saponin hydrolase" evidence="1">
    <location>
        <begin position="24"/>
        <end position="619"/>
    </location>
</feature>